<name>A0A8K0N6J7_COCNU</name>
<keyword evidence="2" id="KW-1185">Reference proteome</keyword>
<gene>
    <name evidence="1" type="ORF">COCNU_08G008000</name>
</gene>
<evidence type="ECO:0000313" key="1">
    <source>
        <dbReference type="EMBL" id="KAG1359354.1"/>
    </source>
</evidence>
<dbReference type="AlphaFoldDB" id="A0A8K0N6J7"/>
<organism evidence="1 2">
    <name type="scientific">Cocos nucifera</name>
    <name type="common">Coconut palm</name>
    <dbReference type="NCBI Taxonomy" id="13894"/>
    <lineage>
        <taxon>Eukaryota</taxon>
        <taxon>Viridiplantae</taxon>
        <taxon>Streptophyta</taxon>
        <taxon>Embryophyta</taxon>
        <taxon>Tracheophyta</taxon>
        <taxon>Spermatophyta</taxon>
        <taxon>Magnoliopsida</taxon>
        <taxon>Liliopsida</taxon>
        <taxon>Arecaceae</taxon>
        <taxon>Arecoideae</taxon>
        <taxon>Cocoseae</taxon>
        <taxon>Attaleinae</taxon>
        <taxon>Cocos</taxon>
    </lineage>
</organism>
<reference evidence="1" key="1">
    <citation type="journal article" date="2017" name="Gigascience">
        <title>The genome draft of coconut (Cocos nucifera).</title>
        <authorList>
            <person name="Xiao Y."/>
            <person name="Xu P."/>
            <person name="Fan H."/>
            <person name="Baudouin L."/>
            <person name="Xia W."/>
            <person name="Bocs S."/>
            <person name="Xu J."/>
            <person name="Li Q."/>
            <person name="Guo A."/>
            <person name="Zhou L."/>
            <person name="Li J."/>
            <person name="Wu Y."/>
            <person name="Ma Z."/>
            <person name="Armero A."/>
            <person name="Issali A.E."/>
            <person name="Liu N."/>
            <person name="Peng M."/>
            <person name="Yang Y."/>
        </authorList>
    </citation>
    <scope>NUCLEOTIDE SEQUENCE</scope>
    <source>
        <tissue evidence="1">Spear leaf of Hainan Tall coconut</tissue>
    </source>
</reference>
<evidence type="ECO:0000313" key="2">
    <source>
        <dbReference type="Proteomes" id="UP000797356"/>
    </source>
</evidence>
<protein>
    <submittedName>
        <fullName evidence="1">Uncharacterized protein</fullName>
    </submittedName>
</protein>
<dbReference type="OrthoDB" id="672370at2759"/>
<dbReference type="PANTHER" id="PTHR37697">
    <property type="entry name" value="AP2-LIKE ETHYLENE-RESPONSIVE TRANSCRIPTION FACTOR SNZ"/>
    <property type="match status" value="1"/>
</dbReference>
<reference evidence="1" key="2">
    <citation type="submission" date="2019-07" db="EMBL/GenBank/DDBJ databases">
        <authorList>
            <person name="Yang Y."/>
            <person name="Bocs S."/>
            <person name="Baudouin L."/>
        </authorList>
    </citation>
    <scope>NUCLEOTIDE SEQUENCE</scope>
    <source>
        <tissue evidence="1">Spear leaf of Hainan Tall coconut</tissue>
    </source>
</reference>
<dbReference type="EMBL" id="CM017879">
    <property type="protein sequence ID" value="KAG1359354.1"/>
    <property type="molecule type" value="Genomic_DNA"/>
</dbReference>
<proteinExistence type="predicted"/>
<accession>A0A8K0N6J7</accession>
<dbReference type="Proteomes" id="UP000797356">
    <property type="component" value="Chromosome 8"/>
</dbReference>
<dbReference type="PANTHER" id="PTHR37697:SF2">
    <property type="entry name" value="AP2-LIKE ETHYLENE-RESPONSIVE TRANSCRIPTION FACTOR SNZ"/>
    <property type="match status" value="1"/>
</dbReference>
<sequence length="74" mass="8508">MPDLRDGEEVEGSRIVDEVEERIRDCVLQSKRPKRRPSPSLPAGRAADRLEEISSVDFVDRQRSSLDQVFQFHA</sequence>
<comment type="caution">
    <text evidence="1">The sequence shown here is derived from an EMBL/GenBank/DDBJ whole genome shotgun (WGS) entry which is preliminary data.</text>
</comment>